<accession>A0AA39JE25</accession>
<organism evidence="1 2">
    <name type="scientific">Armillaria borealis</name>
    <dbReference type="NCBI Taxonomy" id="47425"/>
    <lineage>
        <taxon>Eukaryota</taxon>
        <taxon>Fungi</taxon>
        <taxon>Dikarya</taxon>
        <taxon>Basidiomycota</taxon>
        <taxon>Agaricomycotina</taxon>
        <taxon>Agaricomycetes</taxon>
        <taxon>Agaricomycetidae</taxon>
        <taxon>Agaricales</taxon>
        <taxon>Marasmiineae</taxon>
        <taxon>Physalacriaceae</taxon>
        <taxon>Armillaria</taxon>
    </lineage>
</organism>
<keyword evidence="2" id="KW-1185">Reference proteome</keyword>
<dbReference type="Proteomes" id="UP001175226">
    <property type="component" value="Unassembled WGS sequence"/>
</dbReference>
<comment type="caution">
    <text evidence="1">The sequence shown here is derived from an EMBL/GenBank/DDBJ whole genome shotgun (WGS) entry which is preliminary data.</text>
</comment>
<dbReference type="CDD" id="cd00303">
    <property type="entry name" value="retropepsin_like"/>
    <property type="match status" value="1"/>
</dbReference>
<dbReference type="EMBL" id="JAUEPT010000040">
    <property type="protein sequence ID" value="KAK0438898.1"/>
    <property type="molecule type" value="Genomic_DNA"/>
</dbReference>
<dbReference type="AlphaFoldDB" id="A0AA39JE25"/>
<reference evidence="1" key="1">
    <citation type="submission" date="2023-06" db="EMBL/GenBank/DDBJ databases">
        <authorList>
            <consortium name="Lawrence Berkeley National Laboratory"/>
            <person name="Ahrendt S."/>
            <person name="Sahu N."/>
            <person name="Indic B."/>
            <person name="Wong-Bajracharya J."/>
            <person name="Merenyi Z."/>
            <person name="Ke H.-M."/>
            <person name="Monk M."/>
            <person name="Kocsube S."/>
            <person name="Drula E."/>
            <person name="Lipzen A."/>
            <person name="Balint B."/>
            <person name="Henrissat B."/>
            <person name="Andreopoulos B."/>
            <person name="Martin F.M."/>
            <person name="Harder C.B."/>
            <person name="Rigling D."/>
            <person name="Ford K.L."/>
            <person name="Foster G.D."/>
            <person name="Pangilinan J."/>
            <person name="Papanicolaou A."/>
            <person name="Barry K."/>
            <person name="LaButti K."/>
            <person name="Viragh M."/>
            <person name="Koriabine M."/>
            <person name="Yan M."/>
            <person name="Riley R."/>
            <person name="Champramary S."/>
            <person name="Plett K.L."/>
            <person name="Tsai I.J."/>
            <person name="Slot J."/>
            <person name="Sipos G."/>
            <person name="Plett J."/>
            <person name="Nagy L.G."/>
            <person name="Grigoriev I.V."/>
        </authorList>
    </citation>
    <scope>NUCLEOTIDE SEQUENCE</scope>
    <source>
        <strain evidence="1">FPL87.14</strain>
    </source>
</reference>
<gene>
    <name evidence="1" type="ORF">EV421DRAFT_1738091</name>
</gene>
<evidence type="ECO:0000313" key="1">
    <source>
        <dbReference type="EMBL" id="KAK0438898.1"/>
    </source>
</evidence>
<sequence length="354" mass="40232">MKPIKLCPKRRTKEGFAAAGISVLAVIGWVVHTGNKEILLRHDSGADVSLISEDFYKSLTNAPTAKRGSKLKLYQLTDKNAEIEGYVRVPIITKLESGELIETEVEAYIMPKMSVPILLSEDYQLDYELTVKRTIAEGCSISYQDNPEWTVKATRVDKLKEYDHLHASACSLQSFVKARNHRRRKNQRARAKQTESQNEYAVRATFKKGEILGWAQKVEEFLDKPKLEEHKQAMAKTALLAEEIIQLEMDKGNFKPKNQPLSGEEISKEEEEYGLKMAAMPENEVLSSADIKELLDVGDLPEELEEEAWNMLRDMWVCSDLMDVWVITLRKSKYPSKRGLSPSACPYFALTTVD</sequence>
<protein>
    <submittedName>
        <fullName evidence="1">Uncharacterized protein</fullName>
    </submittedName>
</protein>
<name>A0AA39JE25_9AGAR</name>
<proteinExistence type="predicted"/>
<evidence type="ECO:0000313" key="2">
    <source>
        <dbReference type="Proteomes" id="UP001175226"/>
    </source>
</evidence>